<dbReference type="GO" id="GO:0009166">
    <property type="term" value="P:nucleotide catabolic process"/>
    <property type="evidence" value="ECO:0007669"/>
    <property type="project" value="InterPro"/>
</dbReference>
<evidence type="ECO:0000259" key="2">
    <source>
        <dbReference type="Pfam" id="PF00149"/>
    </source>
</evidence>
<dbReference type="OrthoDB" id="7722975at2759"/>
<dbReference type="PIRSF" id="PIRSF017316">
    <property type="entry name" value="Pesterase_C1039"/>
    <property type="match status" value="1"/>
</dbReference>
<dbReference type="Pfam" id="PF21953">
    <property type="entry name" value="NadN_nucleosid_C"/>
    <property type="match status" value="1"/>
</dbReference>
<dbReference type="InterPro" id="IPR006179">
    <property type="entry name" value="5_nucleotidase/apyrase"/>
</dbReference>
<proteinExistence type="predicted"/>
<sequence length="594" mass="66312">MLLSFLSLVGLAVACADHELNARDPHAHAHVHEKREYLQFPLTPPSRPLVWSDFNVIHTTDTHGWLLGHQKSSWPEPNYSGDLGDFASFVTHMKQIAIEKDVDLLLVDSGDLHDGNRYTNFVPYLNGRYLSSNVNITVFNSDGEAESVPVGNRYTKFTTRKGRKITSLGVLYDFTGNDVNTTVQTVANMVKEEWFAEAIAEEPDVFVLVGHMPVSYDNWPAVFNAVRAVHPLTPILIFGGHSHIRDCQQYDGRSMALESGRYMETIGWMSANLSAASGNITFTRRYLDQNRVTYEYHTQTSNSTFDTTFGRSITSGLQELATDFDLAYLYGTSPQDYTMNQNPYPSNSSVLTLFIADATPVALVINNTRAGIPNIMISNSGELRFNVFAGPFTKNDQLTACPFTDSFLYIANVTFSVANQVLPTLNYAGAAEKRRRDAVEMELWGRGHVETRYRAWLEEMDKRAAVDGRRSTTQNLTLGYVTTDSCPGAGDDTLHLPLPYYSIPDYALVMTLFIYPSPTTRFLNSIPDYVASNAPNVTDDTPIDLVFVDFIASDVLSILNSLQSEQNYIEADVSLYSPTLVNEVLGLYAQAEWN</sequence>
<keyword evidence="5" id="KW-1185">Reference proteome</keyword>
<gene>
    <name evidence="4" type="ORF">PAXINDRAFT_176517</name>
</gene>
<feature type="domain" description="Putative 5'-nucleotidase C-terminal" evidence="3">
    <location>
        <begin position="336"/>
        <end position="506"/>
    </location>
</feature>
<evidence type="ECO:0008006" key="6">
    <source>
        <dbReference type="Google" id="ProtNLM"/>
    </source>
</evidence>
<dbReference type="HOGENOM" id="CLU_019028_0_0_1"/>
<accession>A0A0C9U8J4</accession>
<dbReference type="InterPro" id="IPR036907">
    <property type="entry name" value="5'-Nucleotdase_C_sf"/>
</dbReference>
<feature type="chain" id="PRO_5002214190" description="Calcineurin-like phosphoesterase domain-containing protein" evidence="1">
    <location>
        <begin position="17"/>
        <end position="594"/>
    </location>
</feature>
<dbReference type="InterPro" id="IPR029052">
    <property type="entry name" value="Metallo-depent_PP-like"/>
</dbReference>
<feature type="domain" description="Calcineurin-like phosphoesterase" evidence="2">
    <location>
        <begin position="55"/>
        <end position="244"/>
    </location>
</feature>
<dbReference type="InterPro" id="IPR053828">
    <property type="entry name" value="Nucleosidase_C"/>
</dbReference>
<organism evidence="4 5">
    <name type="scientific">Paxillus involutus ATCC 200175</name>
    <dbReference type="NCBI Taxonomy" id="664439"/>
    <lineage>
        <taxon>Eukaryota</taxon>
        <taxon>Fungi</taxon>
        <taxon>Dikarya</taxon>
        <taxon>Basidiomycota</taxon>
        <taxon>Agaricomycotina</taxon>
        <taxon>Agaricomycetes</taxon>
        <taxon>Agaricomycetidae</taxon>
        <taxon>Boletales</taxon>
        <taxon>Paxilineae</taxon>
        <taxon>Paxillaceae</taxon>
        <taxon>Paxillus</taxon>
    </lineage>
</organism>
<evidence type="ECO:0000313" key="4">
    <source>
        <dbReference type="EMBL" id="KIJ15677.1"/>
    </source>
</evidence>
<name>A0A0C9U8J4_PAXIN</name>
<reference evidence="5" key="2">
    <citation type="submission" date="2015-01" db="EMBL/GenBank/DDBJ databases">
        <title>Evolutionary Origins and Diversification of the Mycorrhizal Mutualists.</title>
        <authorList>
            <consortium name="DOE Joint Genome Institute"/>
            <consortium name="Mycorrhizal Genomics Consortium"/>
            <person name="Kohler A."/>
            <person name="Kuo A."/>
            <person name="Nagy L.G."/>
            <person name="Floudas D."/>
            <person name="Copeland A."/>
            <person name="Barry K.W."/>
            <person name="Cichocki N."/>
            <person name="Veneault-Fourrey C."/>
            <person name="LaButti K."/>
            <person name="Lindquist E.A."/>
            <person name="Lipzen A."/>
            <person name="Lundell T."/>
            <person name="Morin E."/>
            <person name="Murat C."/>
            <person name="Riley R."/>
            <person name="Ohm R."/>
            <person name="Sun H."/>
            <person name="Tunlid A."/>
            <person name="Henrissat B."/>
            <person name="Grigoriev I.V."/>
            <person name="Hibbett D.S."/>
            <person name="Martin F."/>
        </authorList>
    </citation>
    <scope>NUCLEOTIDE SEQUENCE [LARGE SCALE GENOMIC DNA]</scope>
    <source>
        <strain evidence="5">ATCC 200175</strain>
    </source>
</reference>
<dbReference type="SUPFAM" id="SSF56300">
    <property type="entry name" value="Metallo-dependent phosphatases"/>
    <property type="match status" value="1"/>
</dbReference>
<dbReference type="SUPFAM" id="SSF55816">
    <property type="entry name" value="5'-nucleotidase (syn. UDP-sugar hydrolase), C-terminal domain"/>
    <property type="match status" value="2"/>
</dbReference>
<evidence type="ECO:0000256" key="1">
    <source>
        <dbReference type="SAM" id="SignalP"/>
    </source>
</evidence>
<dbReference type="PANTHER" id="PTHR11575">
    <property type="entry name" value="5'-NUCLEOTIDASE-RELATED"/>
    <property type="match status" value="1"/>
</dbReference>
<dbReference type="Proteomes" id="UP000053647">
    <property type="component" value="Unassembled WGS sequence"/>
</dbReference>
<reference evidence="4 5" key="1">
    <citation type="submission" date="2014-06" db="EMBL/GenBank/DDBJ databases">
        <authorList>
            <consortium name="DOE Joint Genome Institute"/>
            <person name="Kuo A."/>
            <person name="Kohler A."/>
            <person name="Nagy L.G."/>
            <person name="Floudas D."/>
            <person name="Copeland A."/>
            <person name="Barry K.W."/>
            <person name="Cichocki N."/>
            <person name="Veneault-Fourrey C."/>
            <person name="LaButti K."/>
            <person name="Lindquist E.A."/>
            <person name="Lipzen A."/>
            <person name="Lundell T."/>
            <person name="Morin E."/>
            <person name="Murat C."/>
            <person name="Sun H."/>
            <person name="Tunlid A."/>
            <person name="Henrissat B."/>
            <person name="Grigoriev I.V."/>
            <person name="Hibbett D.S."/>
            <person name="Martin F."/>
            <person name="Nordberg H.P."/>
            <person name="Cantor M.N."/>
            <person name="Hua S.X."/>
        </authorList>
    </citation>
    <scope>NUCLEOTIDE SEQUENCE [LARGE SCALE GENOMIC DNA]</scope>
    <source>
        <strain evidence="4 5">ATCC 200175</strain>
    </source>
</reference>
<evidence type="ECO:0000313" key="5">
    <source>
        <dbReference type="Proteomes" id="UP000053647"/>
    </source>
</evidence>
<dbReference type="InterPro" id="IPR004843">
    <property type="entry name" value="Calcineurin-like_PHP"/>
</dbReference>
<dbReference type="Gene3D" id="3.90.780.10">
    <property type="entry name" value="5'-Nucleotidase, C-terminal domain"/>
    <property type="match status" value="2"/>
</dbReference>
<dbReference type="GO" id="GO:0005829">
    <property type="term" value="C:cytosol"/>
    <property type="evidence" value="ECO:0007669"/>
    <property type="project" value="TreeGrafter"/>
</dbReference>
<dbReference type="Pfam" id="PF00149">
    <property type="entry name" value="Metallophos"/>
    <property type="match status" value="1"/>
</dbReference>
<dbReference type="InterPro" id="IPR014485">
    <property type="entry name" value="Pesterase_C1039"/>
</dbReference>
<protein>
    <recommendedName>
        <fullName evidence="6">Calcineurin-like phosphoesterase domain-containing protein</fullName>
    </recommendedName>
</protein>
<feature type="signal peptide" evidence="1">
    <location>
        <begin position="1"/>
        <end position="16"/>
    </location>
</feature>
<dbReference type="GO" id="GO:0016787">
    <property type="term" value="F:hydrolase activity"/>
    <property type="evidence" value="ECO:0007669"/>
    <property type="project" value="InterPro"/>
</dbReference>
<evidence type="ECO:0000259" key="3">
    <source>
        <dbReference type="Pfam" id="PF21953"/>
    </source>
</evidence>
<dbReference type="AlphaFoldDB" id="A0A0C9U8J4"/>
<dbReference type="EMBL" id="KN819336">
    <property type="protein sequence ID" value="KIJ15677.1"/>
    <property type="molecule type" value="Genomic_DNA"/>
</dbReference>
<dbReference type="PANTHER" id="PTHR11575:SF22">
    <property type="entry name" value="ADL392WP"/>
    <property type="match status" value="1"/>
</dbReference>
<keyword evidence="1" id="KW-0732">Signal</keyword>
<dbReference type="Gene3D" id="3.60.21.10">
    <property type="match status" value="2"/>
</dbReference>